<evidence type="ECO:0000313" key="3">
    <source>
        <dbReference type="WBParaSite" id="nRc.2.0.1.t21944-RA"/>
    </source>
</evidence>
<keyword evidence="1" id="KW-0472">Membrane</keyword>
<dbReference type="Proteomes" id="UP000887565">
    <property type="component" value="Unplaced"/>
</dbReference>
<keyword evidence="2" id="KW-1185">Reference proteome</keyword>
<organism evidence="2 3">
    <name type="scientific">Romanomermis culicivorax</name>
    <name type="common">Nematode worm</name>
    <dbReference type="NCBI Taxonomy" id="13658"/>
    <lineage>
        <taxon>Eukaryota</taxon>
        <taxon>Metazoa</taxon>
        <taxon>Ecdysozoa</taxon>
        <taxon>Nematoda</taxon>
        <taxon>Enoplea</taxon>
        <taxon>Dorylaimia</taxon>
        <taxon>Mermithida</taxon>
        <taxon>Mermithoidea</taxon>
        <taxon>Mermithidae</taxon>
        <taxon>Romanomermis</taxon>
    </lineage>
</organism>
<proteinExistence type="predicted"/>
<sequence>MIHIYSNGEAHFVRGPELVHHAIFKKLKKPLTIAGLRSRTSIVAFATFTLAFAFLLAAAFGFFAAILFWFGIRYIDEDESENDQCKYEPQSHIF</sequence>
<dbReference type="WBParaSite" id="nRc.2.0.1.t21944-RA">
    <property type="protein sequence ID" value="nRc.2.0.1.t21944-RA"/>
    <property type="gene ID" value="nRc.2.0.1.g21944"/>
</dbReference>
<name>A0A915J894_ROMCU</name>
<keyword evidence="1" id="KW-0812">Transmembrane</keyword>
<reference evidence="3" key="1">
    <citation type="submission" date="2022-11" db="UniProtKB">
        <authorList>
            <consortium name="WormBaseParasite"/>
        </authorList>
    </citation>
    <scope>IDENTIFICATION</scope>
</reference>
<feature type="transmembrane region" description="Helical" evidence="1">
    <location>
        <begin position="42"/>
        <end position="72"/>
    </location>
</feature>
<dbReference type="AlphaFoldDB" id="A0A915J894"/>
<accession>A0A915J894</accession>
<protein>
    <submittedName>
        <fullName evidence="3">Uncharacterized protein</fullName>
    </submittedName>
</protein>
<evidence type="ECO:0000313" key="2">
    <source>
        <dbReference type="Proteomes" id="UP000887565"/>
    </source>
</evidence>
<evidence type="ECO:0000256" key="1">
    <source>
        <dbReference type="SAM" id="Phobius"/>
    </source>
</evidence>
<keyword evidence="1" id="KW-1133">Transmembrane helix</keyword>